<dbReference type="EMBL" id="JBHUCX010000044">
    <property type="protein sequence ID" value="MFD1676179.1"/>
    <property type="molecule type" value="Genomic_DNA"/>
</dbReference>
<dbReference type="Proteomes" id="UP001597079">
    <property type="component" value="Unassembled WGS sequence"/>
</dbReference>
<evidence type="ECO:0000313" key="1">
    <source>
        <dbReference type="EMBL" id="MFD1676179.1"/>
    </source>
</evidence>
<gene>
    <name evidence="1" type="ORF">ACFSB2_15850</name>
</gene>
<protein>
    <recommendedName>
        <fullName evidence="3">PD-(D/E)XK nuclease superfamily protein</fullName>
    </recommendedName>
</protein>
<sequence length="353" mass="40824">MCKQSSTGYRDKARRRQTDFKRGYSGLSGEARNDGFFNGKQYSFVLPERCASENLYEGIRDDVLRYFREFRIKFWGGKDRTPSNHMCSSQVACLNLLFPSALDKDFARDVVGQLDSEVETVIPLENGQYIAFEWRDENNLLKEPGFNPNRLRGQLSTSVDAAIYYSTTAGKRNLLLIEWKYTESKSTKDERISSRETDKRSIYERFFFHDDSPFIDEVTCMPGSEDAAFYDSFFLGEGYQLLRLQLLANAIQKRGEFSGMPVDHVTMVFATPKCNSQVRSLPFSDGSSPRKALARWGSSWDVVWPQLLRDPCTFMSVSWNEILGNVRMEKHPKWRHWADYVADRYGVDFCPQL</sequence>
<organism evidence="1 2">
    <name type="scientific">Alicyclobacillus fodiniaquatilis</name>
    <dbReference type="NCBI Taxonomy" id="1661150"/>
    <lineage>
        <taxon>Bacteria</taxon>
        <taxon>Bacillati</taxon>
        <taxon>Bacillota</taxon>
        <taxon>Bacilli</taxon>
        <taxon>Bacillales</taxon>
        <taxon>Alicyclobacillaceae</taxon>
        <taxon>Alicyclobacillus</taxon>
    </lineage>
</organism>
<accession>A0ABW4JK17</accession>
<dbReference type="Pfam" id="PF22558">
    <property type="entry name" value="REase-ARP"/>
    <property type="match status" value="1"/>
</dbReference>
<evidence type="ECO:0000313" key="2">
    <source>
        <dbReference type="Proteomes" id="UP001597079"/>
    </source>
</evidence>
<comment type="caution">
    <text evidence="1">The sequence shown here is derived from an EMBL/GenBank/DDBJ whole genome shotgun (WGS) entry which is preliminary data.</text>
</comment>
<keyword evidence="2" id="KW-1185">Reference proteome</keyword>
<dbReference type="InterPro" id="IPR054333">
    <property type="entry name" value="REase-ARP-assoc"/>
</dbReference>
<evidence type="ECO:0008006" key="3">
    <source>
        <dbReference type="Google" id="ProtNLM"/>
    </source>
</evidence>
<name>A0ABW4JK17_9BACL</name>
<reference evidence="2" key="1">
    <citation type="journal article" date="2019" name="Int. J. Syst. Evol. Microbiol.">
        <title>The Global Catalogue of Microorganisms (GCM) 10K type strain sequencing project: providing services to taxonomists for standard genome sequencing and annotation.</title>
        <authorList>
            <consortium name="The Broad Institute Genomics Platform"/>
            <consortium name="The Broad Institute Genome Sequencing Center for Infectious Disease"/>
            <person name="Wu L."/>
            <person name="Ma J."/>
        </authorList>
    </citation>
    <scope>NUCLEOTIDE SEQUENCE [LARGE SCALE GENOMIC DNA]</scope>
    <source>
        <strain evidence="2">CGMCC 1.12286</strain>
    </source>
</reference>
<proteinExistence type="predicted"/>
<dbReference type="RefSeq" id="WP_377944068.1">
    <property type="nucleotide sequence ID" value="NZ_JBHUCX010000044.1"/>
</dbReference>